<dbReference type="EMBL" id="JAODOP010000004">
    <property type="protein sequence ID" value="MEF3835526.1"/>
    <property type="molecule type" value="Genomic_DNA"/>
</dbReference>
<dbReference type="InterPro" id="IPR050765">
    <property type="entry name" value="Riboflavin_Biosynth_HTPR"/>
</dbReference>
<comment type="caution">
    <text evidence="2">The sequence shown here is derived from an EMBL/GenBank/DDBJ whole genome shotgun (WGS) entry which is preliminary data.</text>
</comment>
<dbReference type="Proteomes" id="UP001337305">
    <property type="component" value="Unassembled WGS sequence"/>
</dbReference>
<dbReference type="PANTHER" id="PTHR38011:SF11">
    <property type="entry name" value="2,5-DIAMINO-6-RIBOSYLAMINO-4(3H)-PYRIMIDINONE 5'-PHOSPHATE REDUCTASE"/>
    <property type="match status" value="1"/>
</dbReference>
<protein>
    <submittedName>
        <fullName evidence="2">Dihydrofolate reductase family protein</fullName>
    </submittedName>
</protein>
<dbReference type="RefSeq" id="WP_303307811.1">
    <property type="nucleotide sequence ID" value="NZ_JAODOP010000004.1"/>
</dbReference>
<dbReference type="Gene3D" id="3.40.430.10">
    <property type="entry name" value="Dihydrofolate Reductase, subunit A"/>
    <property type="match status" value="1"/>
</dbReference>
<accession>A0ABU7XYR4</accession>
<name>A0ABU7XYR4_9FLAO</name>
<dbReference type="InterPro" id="IPR024072">
    <property type="entry name" value="DHFR-like_dom_sf"/>
</dbReference>
<reference evidence="2 3" key="1">
    <citation type="submission" date="2022-09" db="EMBL/GenBank/DDBJ databases">
        <title>Genome sequencing of Flavivirga sp. MEBiC05379.</title>
        <authorList>
            <person name="Oh H.-M."/>
            <person name="Kwon K.K."/>
            <person name="Park M.J."/>
            <person name="Yang S.-H."/>
        </authorList>
    </citation>
    <scope>NUCLEOTIDE SEQUENCE [LARGE SCALE GENOMIC DNA]</scope>
    <source>
        <strain evidence="2 3">MEBiC05379</strain>
    </source>
</reference>
<evidence type="ECO:0000313" key="3">
    <source>
        <dbReference type="Proteomes" id="UP001337305"/>
    </source>
</evidence>
<sequence>MLFNSNNMEGKYANGYVFMASSLDGFIARQDNSLDWLMKYGVDENDNSFEEFTKNIDVLVMGSGTFKTVLGFEQWPYKMPVYVLSRRLAQDDVPESLKEQVTIKALNPKELMQLLYEKGLKKAYIDGGKLVQSFINDGLIEEITLTQIPILIGKGKRLFGELDKDIDLELMNSKPMKFGFIQNHYQVLNT</sequence>
<feature type="domain" description="Bacterial bifunctional deaminase-reductase C-terminal" evidence="1">
    <location>
        <begin position="17"/>
        <end position="175"/>
    </location>
</feature>
<gene>
    <name evidence="2" type="ORF">N1F79_20545</name>
</gene>
<evidence type="ECO:0000259" key="1">
    <source>
        <dbReference type="Pfam" id="PF01872"/>
    </source>
</evidence>
<dbReference type="SUPFAM" id="SSF53597">
    <property type="entry name" value="Dihydrofolate reductase-like"/>
    <property type="match status" value="1"/>
</dbReference>
<proteinExistence type="predicted"/>
<organism evidence="2 3">
    <name type="scientific">Flavivirga spongiicola</name>
    <dbReference type="NCBI Taxonomy" id="421621"/>
    <lineage>
        <taxon>Bacteria</taxon>
        <taxon>Pseudomonadati</taxon>
        <taxon>Bacteroidota</taxon>
        <taxon>Flavobacteriia</taxon>
        <taxon>Flavobacteriales</taxon>
        <taxon>Flavobacteriaceae</taxon>
        <taxon>Flavivirga</taxon>
    </lineage>
</organism>
<dbReference type="Pfam" id="PF01872">
    <property type="entry name" value="RibD_C"/>
    <property type="match status" value="1"/>
</dbReference>
<dbReference type="InterPro" id="IPR002734">
    <property type="entry name" value="RibDG_C"/>
</dbReference>
<evidence type="ECO:0000313" key="2">
    <source>
        <dbReference type="EMBL" id="MEF3835526.1"/>
    </source>
</evidence>
<dbReference type="PANTHER" id="PTHR38011">
    <property type="entry name" value="DIHYDROFOLATE REDUCTASE FAMILY PROTEIN (AFU_ORTHOLOGUE AFUA_8G06820)"/>
    <property type="match status" value="1"/>
</dbReference>
<keyword evidence="3" id="KW-1185">Reference proteome</keyword>